<accession>A0A8J2S9Q8</accession>
<feature type="chain" id="PRO_5035308833" evidence="3">
    <location>
        <begin position="16"/>
        <end position="588"/>
    </location>
</feature>
<organism evidence="4 5">
    <name type="scientific">Pelagomonas calceolata</name>
    <dbReference type="NCBI Taxonomy" id="35677"/>
    <lineage>
        <taxon>Eukaryota</taxon>
        <taxon>Sar</taxon>
        <taxon>Stramenopiles</taxon>
        <taxon>Ochrophyta</taxon>
        <taxon>Pelagophyceae</taxon>
        <taxon>Pelagomonadales</taxon>
        <taxon>Pelagomonadaceae</taxon>
        <taxon>Pelagomonas</taxon>
    </lineage>
</organism>
<dbReference type="AlphaFoldDB" id="A0A8J2S9Q8"/>
<dbReference type="Proteomes" id="UP000789595">
    <property type="component" value="Unassembled WGS sequence"/>
</dbReference>
<protein>
    <submittedName>
        <fullName evidence="4">Uncharacterized protein</fullName>
    </submittedName>
</protein>
<proteinExistence type="predicted"/>
<dbReference type="EMBL" id="CAKKNE010000002">
    <property type="protein sequence ID" value="CAH0367145.1"/>
    <property type="molecule type" value="Genomic_DNA"/>
</dbReference>
<feature type="coiled-coil region" evidence="1">
    <location>
        <begin position="97"/>
        <end position="132"/>
    </location>
</feature>
<feature type="coiled-coil region" evidence="1">
    <location>
        <begin position="244"/>
        <end position="283"/>
    </location>
</feature>
<evidence type="ECO:0000313" key="5">
    <source>
        <dbReference type="Proteomes" id="UP000789595"/>
    </source>
</evidence>
<comment type="caution">
    <text evidence="4">The sequence shown here is derived from an EMBL/GenBank/DDBJ whole genome shotgun (WGS) entry which is preliminary data.</text>
</comment>
<keyword evidence="5" id="KW-1185">Reference proteome</keyword>
<evidence type="ECO:0000256" key="2">
    <source>
        <dbReference type="SAM" id="MobiDB-lite"/>
    </source>
</evidence>
<evidence type="ECO:0000313" key="4">
    <source>
        <dbReference type="EMBL" id="CAH0367145.1"/>
    </source>
</evidence>
<keyword evidence="3" id="KW-0732">Signal</keyword>
<evidence type="ECO:0000256" key="3">
    <source>
        <dbReference type="SAM" id="SignalP"/>
    </source>
</evidence>
<feature type="signal peptide" evidence="3">
    <location>
        <begin position="1"/>
        <end position="15"/>
    </location>
</feature>
<keyword evidence="1" id="KW-0175">Coiled coil</keyword>
<gene>
    <name evidence="4" type="ORF">PECAL_2P01540</name>
</gene>
<name>A0A8J2S9Q8_9STRA</name>
<reference evidence="4" key="1">
    <citation type="submission" date="2021-11" db="EMBL/GenBank/DDBJ databases">
        <authorList>
            <consortium name="Genoscope - CEA"/>
            <person name="William W."/>
        </authorList>
    </citation>
    <scope>NUCLEOTIDE SEQUENCE</scope>
</reference>
<dbReference type="OrthoDB" id="10687484at2759"/>
<feature type="region of interest" description="Disordered" evidence="2">
    <location>
        <begin position="497"/>
        <end position="522"/>
    </location>
</feature>
<evidence type="ECO:0000256" key="1">
    <source>
        <dbReference type="SAM" id="Coils"/>
    </source>
</evidence>
<sequence length="588" mass="60546">MQQLALLVAASAAAAFAPTPNQRIDTRLHFNFGNFGGKKVDEKEAVKLAETVDVVGALPTEMAGLTPELDGLRKANALFNQGLISMDEIDEYADTLAAAKRKEVAEKERDAREAAEREARARERTRAAARAATGAVGGLVGFVGRGAGIKSSRRGSVGRGLAGAAGAAAGAAVEGAKGAAVAAATGAVEGVKAGTIAVGKGVVDVTIVRPAKAVGDAALNVATAPVRAAEAAAQKAAAAPGEAAARLRAEADAARAAADAAAAKASADAQEAARLRREELEREATARVDDVKARVAAVQDAVATAPDRVRDATTTAGRAAATLLRGAAANVAAVGAEDAAAEARAATVDMPAPPPTAGEWRAACDAAVVSHYDFGVRATEAARRAQFTAQEPEDIFEGLAEDDMGARFSAVVVQASKKFAAEFPPLAQRTKREDDLKRQDFKLEETAATVEREALLAARKVLAIPDDEYFGDATALADPATAQAVADTLKARTDALRAERDRRLPAPSVRAPKRPPVAPLRPLDDKAATARTDAAAADALARDRLARAAEALVVDAAVGDEAERERIVAALQEKLLSTTSEKSAKQRE</sequence>